<evidence type="ECO:0000256" key="4">
    <source>
        <dbReference type="ARBA" id="ARBA00022801"/>
    </source>
</evidence>
<dbReference type="PROSITE" id="PS51432">
    <property type="entry name" value="AP_NUCLEASE_F2_4"/>
    <property type="match status" value="1"/>
</dbReference>
<dbReference type="EMBL" id="DWUW01000213">
    <property type="protein sequence ID" value="HJD31793.1"/>
    <property type="molecule type" value="Genomic_DNA"/>
</dbReference>
<comment type="cofactor">
    <cofactor evidence="7">
        <name>Zn(2+)</name>
        <dbReference type="ChEBI" id="CHEBI:29105"/>
    </cofactor>
    <text evidence="7">Binds 3 Zn(2+) ions.</text>
</comment>
<gene>
    <name evidence="7" type="primary">nfo</name>
    <name evidence="9" type="ORF">H9912_07605</name>
</gene>
<dbReference type="InterPro" id="IPR001719">
    <property type="entry name" value="AP_endonuc_2"/>
</dbReference>
<dbReference type="CDD" id="cd00019">
    <property type="entry name" value="AP2Ec"/>
    <property type="match status" value="1"/>
</dbReference>
<dbReference type="InterPro" id="IPR018246">
    <property type="entry name" value="AP_endonuc_F2_Zn_BS"/>
</dbReference>
<name>A0A9D2QY20_9FIRM</name>
<evidence type="ECO:0000313" key="9">
    <source>
        <dbReference type="EMBL" id="HJD31793.1"/>
    </source>
</evidence>
<reference evidence="9" key="2">
    <citation type="submission" date="2021-04" db="EMBL/GenBank/DDBJ databases">
        <authorList>
            <person name="Gilroy R."/>
        </authorList>
    </citation>
    <scope>NUCLEOTIDE SEQUENCE</scope>
    <source>
        <strain evidence="9">ChiHjej8B7-25341</strain>
    </source>
</reference>
<dbReference type="PANTHER" id="PTHR21445:SF0">
    <property type="entry name" value="APURINIC-APYRIMIDINIC ENDONUCLEASE"/>
    <property type="match status" value="1"/>
</dbReference>
<dbReference type="Proteomes" id="UP000823851">
    <property type="component" value="Unassembled WGS sequence"/>
</dbReference>
<feature type="binding site" evidence="7">
    <location>
        <position position="110"/>
    </location>
    <ligand>
        <name>Zn(2+)</name>
        <dbReference type="ChEBI" id="CHEBI:29105"/>
        <label>1</label>
    </ligand>
</feature>
<keyword evidence="5 7" id="KW-0862">Zinc</keyword>
<dbReference type="GO" id="GO:0008270">
    <property type="term" value="F:zinc ion binding"/>
    <property type="evidence" value="ECO:0007669"/>
    <property type="project" value="UniProtKB-UniRule"/>
</dbReference>
<dbReference type="SUPFAM" id="SSF51658">
    <property type="entry name" value="Xylose isomerase-like"/>
    <property type="match status" value="1"/>
</dbReference>
<dbReference type="Gene3D" id="3.20.20.150">
    <property type="entry name" value="Divalent-metal-dependent TIM barrel enzymes"/>
    <property type="match status" value="1"/>
</dbReference>
<dbReference type="GO" id="GO:0006284">
    <property type="term" value="P:base-excision repair"/>
    <property type="evidence" value="ECO:0007669"/>
    <property type="project" value="TreeGrafter"/>
</dbReference>
<dbReference type="NCBIfam" id="TIGR00587">
    <property type="entry name" value="nfo"/>
    <property type="match status" value="1"/>
</dbReference>
<keyword evidence="7" id="KW-0255">Endonuclease</keyword>
<feature type="binding site" evidence="7">
    <location>
        <position position="70"/>
    </location>
    <ligand>
        <name>Zn(2+)</name>
        <dbReference type="ChEBI" id="CHEBI:29105"/>
        <label>1</label>
    </ligand>
</feature>
<dbReference type="InterPro" id="IPR036237">
    <property type="entry name" value="Xyl_isomerase-like_sf"/>
</dbReference>
<sequence>MKQKITIGTHMSIAQGLEKTAENVVKMEADTMQIFSRNPRGSNFRTPEEKEIAGFQRIRREHGFGPILAHAPYTMNLASDTEKVYEFACTVIREDVARMDALGIENLVFHPGSHTGIGAEKGIANIIAGLDQAITGEEKITVLLETMSGKGTEIGDRFEQLAAIRNGVKHPERIGICLDTCHVFVAGYDIVNDLDGVLAEFDRILGLSLLRAVHLNDSCMPFGSHKDRHAAIGEGMIGWEALLNVMRHPALKNLPFYLETPFDDAGHKEEIRRIREALEMPCENLYIIV</sequence>
<feature type="binding site" evidence="7">
    <location>
        <position position="179"/>
    </location>
    <ligand>
        <name>Zn(2+)</name>
        <dbReference type="ChEBI" id="CHEBI:29105"/>
        <label>2</label>
    </ligand>
</feature>
<keyword evidence="4 7" id="KW-0378">Hydrolase</keyword>
<keyword evidence="7" id="KW-0540">Nuclease</keyword>
<protein>
    <recommendedName>
        <fullName evidence="7">Probable endonuclease 4</fullName>
        <ecNumber evidence="7">3.1.21.2</ecNumber>
    </recommendedName>
    <alternativeName>
        <fullName evidence="7">Endodeoxyribonuclease IV</fullName>
    </alternativeName>
    <alternativeName>
        <fullName evidence="7">Endonuclease IV</fullName>
    </alternativeName>
</protein>
<keyword evidence="3 7" id="KW-0227">DNA damage</keyword>
<comment type="similarity">
    <text evidence="1 7">Belongs to the AP endonuclease 2 family.</text>
</comment>
<feature type="binding site" evidence="7">
    <location>
        <position position="145"/>
    </location>
    <ligand>
        <name>Zn(2+)</name>
        <dbReference type="ChEBI" id="CHEBI:29105"/>
        <label>1</label>
    </ligand>
</feature>
<dbReference type="AlphaFoldDB" id="A0A9D2QY20"/>
<evidence type="ECO:0000259" key="8">
    <source>
        <dbReference type="Pfam" id="PF01261"/>
    </source>
</evidence>
<dbReference type="InterPro" id="IPR013022">
    <property type="entry name" value="Xyl_isomerase-like_TIM-brl"/>
</dbReference>
<keyword evidence="2 7" id="KW-0479">Metal-binding</keyword>
<dbReference type="PROSITE" id="PS00731">
    <property type="entry name" value="AP_NUCLEASE_F2_3"/>
    <property type="match status" value="1"/>
</dbReference>
<dbReference type="GO" id="GO:0003906">
    <property type="term" value="F:DNA-(apurinic or apyrimidinic site) endonuclease activity"/>
    <property type="evidence" value="ECO:0007669"/>
    <property type="project" value="TreeGrafter"/>
</dbReference>
<dbReference type="FunFam" id="3.20.20.150:FF:000001">
    <property type="entry name" value="Probable endonuclease 4"/>
    <property type="match status" value="1"/>
</dbReference>
<feature type="binding site" evidence="7">
    <location>
        <position position="145"/>
    </location>
    <ligand>
        <name>Zn(2+)</name>
        <dbReference type="ChEBI" id="CHEBI:29105"/>
        <label>2</label>
    </ligand>
</feature>
<feature type="domain" description="Xylose isomerase-like TIM barrel" evidence="8">
    <location>
        <begin position="23"/>
        <end position="276"/>
    </location>
</feature>
<accession>A0A9D2QY20</accession>
<evidence type="ECO:0000256" key="6">
    <source>
        <dbReference type="ARBA" id="ARBA00023204"/>
    </source>
</evidence>
<evidence type="ECO:0000313" key="10">
    <source>
        <dbReference type="Proteomes" id="UP000823851"/>
    </source>
</evidence>
<comment type="caution">
    <text evidence="9">The sequence shown here is derived from an EMBL/GenBank/DDBJ whole genome shotgun (WGS) entry which is preliminary data.</text>
</comment>
<proteinExistence type="inferred from homology"/>
<keyword evidence="6 7" id="KW-0234">DNA repair</keyword>
<feature type="binding site" evidence="7">
    <location>
        <position position="182"/>
    </location>
    <ligand>
        <name>Zn(2+)</name>
        <dbReference type="ChEBI" id="CHEBI:29105"/>
        <label>3</label>
    </ligand>
</feature>
<dbReference type="HAMAP" id="MF_00152">
    <property type="entry name" value="Nfo"/>
    <property type="match status" value="1"/>
</dbReference>
<feature type="binding site" evidence="7">
    <location>
        <position position="227"/>
    </location>
    <ligand>
        <name>Zn(2+)</name>
        <dbReference type="ChEBI" id="CHEBI:29105"/>
        <label>3</label>
    </ligand>
</feature>
<feature type="binding site" evidence="7">
    <location>
        <position position="214"/>
    </location>
    <ligand>
        <name>Zn(2+)</name>
        <dbReference type="ChEBI" id="CHEBI:29105"/>
        <label>2</label>
    </ligand>
</feature>
<dbReference type="GO" id="GO:0008081">
    <property type="term" value="F:phosphoric diester hydrolase activity"/>
    <property type="evidence" value="ECO:0007669"/>
    <property type="project" value="TreeGrafter"/>
</dbReference>
<comment type="catalytic activity">
    <reaction evidence="7">
        <text>Endonucleolytic cleavage to 5'-phosphooligonucleotide end-products.</text>
        <dbReference type="EC" id="3.1.21.2"/>
    </reaction>
</comment>
<dbReference type="PROSITE" id="PS00730">
    <property type="entry name" value="AP_NUCLEASE_F2_2"/>
    <property type="match status" value="1"/>
</dbReference>
<dbReference type="EC" id="3.1.21.2" evidence="7"/>
<dbReference type="GO" id="GO:0008833">
    <property type="term" value="F:deoxyribonuclease IV (phage-T4-induced) activity"/>
    <property type="evidence" value="ECO:0007669"/>
    <property type="project" value="UniProtKB-UniRule"/>
</dbReference>
<feature type="binding site" evidence="7">
    <location>
        <position position="229"/>
    </location>
    <ligand>
        <name>Zn(2+)</name>
        <dbReference type="ChEBI" id="CHEBI:29105"/>
        <label>3</label>
    </ligand>
</feature>
<evidence type="ECO:0000256" key="5">
    <source>
        <dbReference type="ARBA" id="ARBA00022833"/>
    </source>
</evidence>
<dbReference type="Pfam" id="PF01261">
    <property type="entry name" value="AP_endonuc_2"/>
    <property type="match status" value="1"/>
</dbReference>
<organism evidence="9 10">
    <name type="scientific">Candidatus Eisenbergiella stercorigallinarum</name>
    <dbReference type="NCBI Taxonomy" id="2838557"/>
    <lineage>
        <taxon>Bacteria</taxon>
        <taxon>Bacillati</taxon>
        <taxon>Bacillota</taxon>
        <taxon>Clostridia</taxon>
        <taxon>Lachnospirales</taxon>
        <taxon>Lachnospiraceae</taxon>
        <taxon>Eisenbergiella</taxon>
    </lineage>
</organism>
<evidence type="ECO:0000256" key="1">
    <source>
        <dbReference type="ARBA" id="ARBA00005340"/>
    </source>
</evidence>
<dbReference type="SMART" id="SM00518">
    <property type="entry name" value="AP2Ec"/>
    <property type="match status" value="1"/>
</dbReference>
<reference evidence="9" key="1">
    <citation type="journal article" date="2021" name="PeerJ">
        <title>Extensive microbial diversity within the chicken gut microbiome revealed by metagenomics and culture.</title>
        <authorList>
            <person name="Gilroy R."/>
            <person name="Ravi A."/>
            <person name="Getino M."/>
            <person name="Pursley I."/>
            <person name="Horton D.L."/>
            <person name="Alikhan N.F."/>
            <person name="Baker D."/>
            <person name="Gharbi K."/>
            <person name="Hall N."/>
            <person name="Watson M."/>
            <person name="Adriaenssens E.M."/>
            <person name="Foster-Nyarko E."/>
            <person name="Jarju S."/>
            <person name="Secka A."/>
            <person name="Antonio M."/>
            <person name="Oren A."/>
            <person name="Chaudhuri R.R."/>
            <person name="La Ragione R."/>
            <person name="Hildebrand F."/>
            <person name="Pallen M.J."/>
        </authorList>
    </citation>
    <scope>NUCLEOTIDE SEQUENCE</scope>
    <source>
        <strain evidence="9">ChiHjej8B7-25341</strain>
    </source>
</reference>
<dbReference type="GO" id="GO:0003677">
    <property type="term" value="F:DNA binding"/>
    <property type="evidence" value="ECO:0007669"/>
    <property type="project" value="InterPro"/>
</dbReference>
<feature type="binding site" evidence="7">
    <location>
        <position position="259"/>
    </location>
    <ligand>
        <name>Zn(2+)</name>
        <dbReference type="ChEBI" id="CHEBI:29105"/>
        <label>2</label>
    </ligand>
</feature>
<evidence type="ECO:0000256" key="3">
    <source>
        <dbReference type="ARBA" id="ARBA00022763"/>
    </source>
</evidence>
<comment type="function">
    <text evidence="7">Endonuclease IV plays a role in DNA repair. It cleaves phosphodiester bonds at apurinic or apyrimidinic (AP) sites, generating a 3'-hydroxyl group and a 5'-terminal sugar phosphate.</text>
</comment>
<evidence type="ECO:0000256" key="7">
    <source>
        <dbReference type="HAMAP-Rule" id="MF_00152"/>
    </source>
</evidence>
<dbReference type="PANTHER" id="PTHR21445">
    <property type="entry name" value="ENDONUCLEASE IV ENDODEOXYRIBONUCLEASE IV"/>
    <property type="match status" value="1"/>
</dbReference>
<evidence type="ECO:0000256" key="2">
    <source>
        <dbReference type="ARBA" id="ARBA00022723"/>
    </source>
</evidence>